<dbReference type="InterPro" id="IPR006623">
    <property type="entry name" value="THEG"/>
</dbReference>
<feature type="region of interest" description="Disordered" evidence="2">
    <location>
        <begin position="263"/>
        <end position="311"/>
    </location>
</feature>
<feature type="compositionally biased region" description="Basic and acidic residues" evidence="2">
    <location>
        <begin position="294"/>
        <end position="311"/>
    </location>
</feature>
<reference evidence="3 4" key="1">
    <citation type="journal article" date="2015" name="Nat. Commun.">
        <title>Lucilia cuprina genome unlocks parasitic fly biology to underpin future interventions.</title>
        <authorList>
            <person name="Anstead C.A."/>
            <person name="Korhonen P.K."/>
            <person name="Young N.D."/>
            <person name="Hall R.S."/>
            <person name="Jex A.R."/>
            <person name="Murali S.C."/>
            <person name="Hughes D.S."/>
            <person name="Lee S.F."/>
            <person name="Perry T."/>
            <person name="Stroehlein A.J."/>
            <person name="Ansell B.R."/>
            <person name="Breugelmans B."/>
            <person name="Hofmann A."/>
            <person name="Qu J."/>
            <person name="Dugan S."/>
            <person name="Lee S.L."/>
            <person name="Chao H."/>
            <person name="Dinh H."/>
            <person name="Han Y."/>
            <person name="Doddapaneni H.V."/>
            <person name="Worley K.C."/>
            <person name="Muzny D.M."/>
            <person name="Ioannidis P."/>
            <person name="Waterhouse R.M."/>
            <person name="Zdobnov E.M."/>
            <person name="James P.J."/>
            <person name="Bagnall N.H."/>
            <person name="Kotze A.C."/>
            <person name="Gibbs R.A."/>
            <person name="Richards S."/>
            <person name="Batterham P."/>
            <person name="Gasser R.B."/>
        </authorList>
    </citation>
    <scope>NUCLEOTIDE SEQUENCE [LARGE SCALE GENOMIC DNA]</scope>
    <source>
        <strain evidence="3 4">LS</strain>
        <tissue evidence="3">Full body</tissue>
    </source>
</reference>
<evidence type="ECO:0008006" key="5">
    <source>
        <dbReference type="Google" id="ProtNLM"/>
    </source>
</evidence>
<evidence type="ECO:0000313" key="3">
    <source>
        <dbReference type="EMBL" id="KNC33870.1"/>
    </source>
</evidence>
<dbReference type="Proteomes" id="UP000037069">
    <property type="component" value="Unassembled WGS sequence"/>
</dbReference>
<name>A0A0L0CNJ1_LUCCU</name>
<gene>
    <name evidence="3" type="ORF">FF38_13671</name>
</gene>
<sequence length="338" mass="39670">MWLKETKPECCEEHEPLPADIQCLTPDICRELGRLYYKHCKTFVKNQRILELAKSKPRKRVHRVINRCPCFLKKSIEIIRLDQRANTRTEQLAYPRARHLLLFKQQILRLFPSERILNLNRLIRKSLFSLYSRLANVQPPQERKPIKKWDSSDWEKHTKILKKLAKHKVAPKPPAMPVKRMPLRQMKRYKYLAKPKKSQYVEKADWVFTYEMRTHKASERTKNLAKPVIRDTTMLYQDLPIKIPLGVLKHKASKRIIELAEPNARRTGQAAPSDLKENPFGISPNALKTKASKRTQELAEPKEYENKHIRDDPYAISKAALNAKAKPRTIELAQPKKV</sequence>
<evidence type="ECO:0000313" key="4">
    <source>
        <dbReference type="Proteomes" id="UP000037069"/>
    </source>
</evidence>
<protein>
    <recommendedName>
        <fullName evidence="5">Testicular haploid expressed protein</fullName>
    </recommendedName>
</protein>
<dbReference type="PANTHER" id="PTHR15901:SF16">
    <property type="entry name" value="TESTICULAR HAPLOID EXPRESSED GENE PROTEIN"/>
    <property type="match status" value="1"/>
</dbReference>
<dbReference type="EMBL" id="JRES01000142">
    <property type="protein sequence ID" value="KNC33870.1"/>
    <property type="molecule type" value="Genomic_DNA"/>
</dbReference>
<dbReference type="InterPro" id="IPR042401">
    <property type="entry name" value="SPMAP2-like"/>
</dbReference>
<dbReference type="AlphaFoldDB" id="A0A0L0CNJ1"/>
<keyword evidence="4" id="KW-1185">Reference proteome</keyword>
<evidence type="ECO:0000256" key="1">
    <source>
        <dbReference type="ARBA" id="ARBA00022737"/>
    </source>
</evidence>
<dbReference type="SMART" id="SM00705">
    <property type="entry name" value="THEG"/>
    <property type="match status" value="7"/>
</dbReference>
<comment type="caution">
    <text evidence="3">The sequence shown here is derived from an EMBL/GenBank/DDBJ whole genome shotgun (WGS) entry which is preliminary data.</text>
</comment>
<evidence type="ECO:0000256" key="2">
    <source>
        <dbReference type="SAM" id="MobiDB-lite"/>
    </source>
</evidence>
<accession>A0A0L0CNJ1</accession>
<proteinExistence type="predicted"/>
<organism evidence="3 4">
    <name type="scientific">Lucilia cuprina</name>
    <name type="common">Green bottle fly</name>
    <name type="synonym">Australian sheep blowfly</name>
    <dbReference type="NCBI Taxonomy" id="7375"/>
    <lineage>
        <taxon>Eukaryota</taxon>
        <taxon>Metazoa</taxon>
        <taxon>Ecdysozoa</taxon>
        <taxon>Arthropoda</taxon>
        <taxon>Hexapoda</taxon>
        <taxon>Insecta</taxon>
        <taxon>Pterygota</taxon>
        <taxon>Neoptera</taxon>
        <taxon>Endopterygota</taxon>
        <taxon>Diptera</taxon>
        <taxon>Brachycera</taxon>
        <taxon>Muscomorpha</taxon>
        <taxon>Oestroidea</taxon>
        <taxon>Calliphoridae</taxon>
        <taxon>Luciliinae</taxon>
        <taxon>Lucilia</taxon>
    </lineage>
</organism>
<keyword evidence="1" id="KW-0677">Repeat</keyword>
<dbReference type="OMA" id="RHERMFV"/>
<dbReference type="Pfam" id="PF14912">
    <property type="entry name" value="THEG"/>
    <property type="match status" value="3"/>
</dbReference>
<dbReference type="PANTHER" id="PTHR15901">
    <property type="entry name" value="TESTICULAR HAPLOID EXPRESSED GENE PROTEIN"/>
    <property type="match status" value="1"/>
</dbReference>